<keyword evidence="4" id="KW-1185">Reference proteome</keyword>
<dbReference type="PANTHER" id="PTHR47643">
    <property type="entry name" value="TPR DOMAIN PROTEIN (AFU_ORTHOLOGUE AFUA_5G12710)"/>
    <property type="match status" value="1"/>
</dbReference>
<dbReference type="Pfam" id="PF00856">
    <property type="entry name" value="SET"/>
    <property type="match status" value="1"/>
</dbReference>
<proteinExistence type="predicted"/>
<dbReference type="Gene3D" id="1.25.40.10">
    <property type="entry name" value="Tetratricopeptide repeat domain"/>
    <property type="match status" value="1"/>
</dbReference>
<protein>
    <submittedName>
        <fullName evidence="3">SET domain-containing protein</fullName>
    </submittedName>
</protein>
<gene>
    <name evidence="3" type="ORF">C8A01DRAFT_44302</name>
</gene>
<name>A0AAN6SUF5_9PEZI</name>
<dbReference type="SUPFAM" id="SSF48452">
    <property type="entry name" value="TPR-like"/>
    <property type="match status" value="1"/>
</dbReference>
<dbReference type="CDD" id="cd20071">
    <property type="entry name" value="SET_SMYD"/>
    <property type="match status" value="1"/>
</dbReference>
<evidence type="ECO:0000259" key="2">
    <source>
        <dbReference type="PROSITE" id="PS50280"/>
    </source>
</evidence>
<evidence type="ECO:0000313" key="4">
    <source>
        <dbReference type="Proteomes" id="UP001303115"/>
    </source>
</evidence>
<feature type="region of interest" description="Disordered" evidence="1">
    <location>
        <begin position="459"/>
        <end position="483"/>
    </location>
</feature>
<dbReference type="InterPro" id="IPR011990">
    <property type="entry name" value="TPR-like_helical_dom_sf"/>
</dbReference>
<feature type="domain" description="SET" evidence="2">
    <location>
        <begin position="323"/>
        <end position="538"/>
    </location>
</feature>
<comment type="caution">
    <text evidence="3">The sequence shown here is derived from an EMBL/GenBank/DDBJ whole genome shotgun (WGS) entry which is preliminary data.</text>
</comment>
<dbReference type="PANTHER" id="PTHR47643:SF2">
    <property type="entry name" value="TPR DOMAIN PROTEIN (AFU_ORTHOLOGUE AFUA_5G12710)"/>
    <property type="match status" value="1"/>
</dbReference>
<dbReference type="Proteomes" id="UP001303115">
    <property type="component" value="Unassembled WGS sequence"/>
</dbReference>
<dbReference type="AlphaFoldDB" id="A0AAN6SUF5"/>
<dbReference type="InterPro" id="IPR001214">
    <property type="entry name" value="SET_dom"/>
</dbReference>
<dbReference type="PROSITE" id="PS50280">
    <property type="entry name" value="SET"/>
    <property type="match status" value="1"/>
</dbReference>
<dbReference type="Gene3D" id="2.170.270.10">
    <property type="entry name" value="SET domain"/>
    <property type="match status" value="1"/>
</dbReference>
<dbReference type="InterPro" id="IPR046341">
    <property type="entry name" value="SET_dom_sf"/>
</dbReference>
<accession>A0AAN6SUF5</accession>
<reference evidence="4" key="1">
    <citation type="journal article" date="2023" name="Mol. Phylogenet. Evol.">
        <title>Genome-scale phylogeny and comparative genomics of the fungal order Sordariales.</title>
        <authorList>
            <person name="Hensen N."/>
            <person name="Bonometti L."/>
            <person name="Westerberg I."/>
            <person name="Brannstrom I.O."/>
            <person name="Guillou S."/>
            <person name="Cros-Aarteil S."/>
            <person name="Calhoun S."/>
            <person name="Haridas S."/>
            <person name="Kuo A."/>
            <person name="Mondo S."/>
            <person name="Pangilinan J."/>
            <person name="Riley R."/>
            <person name="LaButti K."/>
            <person name="Andreopoulos B."/>
            <person name="Lipzen A."/>
            <person name="Chen C."/>
            <person name="Yan M."/>
            <person name="Daum C."/>
            <person name="Ng V."/>
            <person name="Clum A."/>
            <person name="Steindorff A."/>
            <person name="Ohm R.A."/>
            <person name="Martin F."/>
            <person name="Silar P."/>
            <person name="Natvig D.O."/>
            <person name="Lalanne C."/>
            <person name="Gautier V."/>
            <person name="Ament-Velasquez S.L."/>
            <person name="Kruys A."/>
            <person name="Hutchinson M.I."/>
            <person name="Powell A.J."/>
            <person name="Barry K."/>
            <person name="Miller A.N."/>
            <person name="Grigoriev I.V."/>
            <person name="Debuchy R."/>
            <person name="Gladieux P."/>
            <person name="Hiltunen Thoren M."/>
            <person name="Johannesson H."/>
        </authorList>
    </citation>
    <scope>NUCLEOTIDE SEQUENCE [LARGE SCALE GENOMIC DNA]</scope>
    <source>
        <strain evidence="4">CBS 284.82</strain>
    </source>
</reference>
<dbReference type="EMBL" id="MU854337">
    <property type="protein sequence ID" value="KAK4042680.1"/>
    <property type="molecule type" value="Genomic_DNA"/>
</dbReference>
<evidence type="ECO:0000313" key="3">
    <source>
        <dbReference type="EMBL" id="KAK4042680.1"/>
    </source>
</evidence>
<dbReference type="InterPro" id="IPR053209">
    <property type="entry name" value="Gramillin-biosynth_MTr"/>
</dbReference>
<sequence>MDIHDVSDTPQYVQVLLDQQAKLRDAQAHKGQRPARTARAQVILEFQLNLMASRGKVTAGGQQTSFIRSSFVPPPYPPCVVSLSDLKKTMINDLLLETHHRGTYLLVRSVTPQDRMTAVMAIVEDEKGDVLMVQLYHQGDDEDGGAEDILVEGMVLILKEPYLKLMSDGNYGLRVDHLSDVVFLSANDERIPSSWKRESAGQNTALAWKTKGNSYSKKSAYRSAIEWYNRRYDAALSDVESAMTTATVGGKPAEKALFRKAEALYSLERYRECCEVLKELCLAYPDNTSAKTQLTRAVSRLAEQTNGRYPFKQLHAETARLRPPLLDHATYIGPVSVQAAGPRGRGLFTTRAVKAGELLFCEKAFAHAFVDKEEGRGFDTTMLIDLENGGTMGAQSDLINMTVRKLYQNPSLIPIITSLHRDSYQPVDATEVDGQPVVDTFLIRRIIALNSFGCPLSTLTSHRQRQRQPNPTPEKEEDGDGGGGDSGVFHSCGLWPTASLINHSCAGTNARRAFVGDLLVARATRDLAPHTELTWWYQPPGPDNYAQRREKLQRNWGFVCDCAMCEDEQGTSKASLDKRRGLAAGLGAYLSSLGQGPHQKGGGGESGDAVAARIEAVLGAMAATYSRPASEVPRLAVWEAMQGALMTALGMRAGHRQEVQPRRVVKLLLAALGSLGYVIEGGVSGTMVVRQWGLLVDGVMGCWMLLRDAYCLAAPELVVPAEGYARTAYRMVFGEDETFETYGEA</sequence>
<evidence type="ECO:0000256" key="1">
    <source>
        <dbReference type="SAM" id="MobiDB-lite"/>
    </source>
</evidence>
<organism evidence="3 4">
    <name type="scientific">Parachaetomium inaequale</name>
    <dbReference type="NCBI Taxonomy" id="2588326"/>
    <lineage>
        <taxon>Eukaryota</taxon>
        <taxon>Fungi</taxon>
        <taxon>Dikarya</taxon>
        <taxon>Ascomycota</taxon>
        <taxon>Pezizomycotina</taxon>
        <taxon>Sordariomycetes</taxon>
        <taxon>Sordariomycetidae</taxon>
        <taxon>Sordariales</taxon>
        <taxon>Chaetomiaceae</taxon>
        <taxon>Parachaetomium</taxon>
    </lineage>
</organism>
<dbReference type="SUPFAM" id="SSF82199">
    <property type="entry name" value="SET domain"/>
    <property type="match status" value="1"/>
</dbReference>